<dbReference type="InterPro" id="IPR054708">
    <property type="entry name" value="MTPAP-like_central"/>
</dbReference>
<dbReference type="GO" id="GO:0031123">
    <property type="term" value="P:RNA 3'-end processing"/>
    <property type="evidence" value="ECO:0007669"/>
    <property type="project" value="TreeGrafter"/>
</dbReference>
<dbReference type="GO" id="GO:0005730">
    <property type="term" value="C:nucleolus"/>
    <property type="evidence" value="ECO:0007669"/>
    <property type="project" value="TreeGrafter"/>
</dbReference>
<feature type="region of interest" description="Disordered" evidence="1">
    <location>
        <begin position="882"/>
        <end position="911"/>
    </location>
</feature>
<feature type="region of interest" description="Disordered" evidence="1">
    <location>
        <begin position="725"/>
        <end position="762"/>
    </location>
</feature>
<feature type="compositionally biased region" description="Low complexity" evidence="1">
    <location>
        <begin position="572"/>
        <end position="587"/>
    </location>
</feature>
<dbReference type="AlphaFoldDB" id="A0A7S0EIE3"/>
<reference evidence="3" key="1">
    <citation type="submission" date="2021-01" db="EMBL/GenBank/DDBJ databases">
        <authorList>
            <person name="Corre E."/>
            <person name="Pelletier E."/>
            <person name="Niang G."/>
            <person name="Scheremetjew M."/>
            <person name="Finn R."/>
            <person name="Kale V."/>
            <person name="Holt S."/>
            <person name="Cochrane G."/>
            <person name="Meng A."/>
            <person name="Brown T."/>
            <person name="Cohen L."/>
        </authorList>
    </citation>
    <scope>NUCLEOTIDE SEQUENCE</scope>
    <source>
        <strain evidence="3">CCMP325</strain>
    </source>
</reference>
<feature type="compositionally biased region" description="Polar residues" evidence="1">
    <location>
        <begin position="553"/>
        <end position="563"/>
    </location>
</feature>
<sequence length="1161" mass="130328">MLSTEKEYRDVLAFFVSLPAEDRLNLLHVTKPRSAAVLHRMYDVLSQTWNQPSIAFYFDGIQQWRTIKNYGEWTPSMEPSLEKLKFLSTTISSANFELEFELERLLRFNLVDDMFVPFEFLELNQDARKIFDMLFKLAPFVASYDRMHSKWSSTQYFTPLTFVASLMMKNIVDRYRAISKKGIKQPARCSTMSDGPNVRHILARLRQFSRAEMLDMDLSFAKELVRRYGQSVSGLPIRSNEQDEESLEALEKVHTRANGWEKVNSWAKQWGALDPRLERSQISAAATPLGVASPVEDEPEKLVSDYLGLVLSSEKLQHGRSLFRREIFSSFKRGPHVETFGALADLWHGDQELCDVSCMAKSGARLECRILMPGCNYAETMMQALLSFPMAYSAMHHRCLHKETQFMFAETAQDVIRSTRSQQPQQMPPKVLSNVSRSMLSETPSRLGRVERMPFVRKDTDRENQPGMWGGTATNMFANEVASAGGHSILFEYQWSYTDKLNEVMARSDVCLGQTAQQMDEASLAYENMSKKSFNCQPEASVSPLRAEQVQYNIVKSSRQMPTTDCEKDVSDSSLESKSNLSYSSLSSDEESGNESLNSQGQNGPEDGQSKQQNTSILVVDTELHAPSRDKKPTPPSTGTVNLMKPGTLEEANRGENSVGESNVNSTNQDERDKFTSLKSDISAAKAAENASGIMFSASNDLNGASALDHSSPDVQELSRMQYDTGCKGPDKPHKAGSKRLSHYNPLRPEHHSFTSMPDDRKSVTRRLHSEIVELLNQVYPTNTTRSRRQRIVDLVDEAVKSCWEGAHVEVYGSFSTDLYLPHSDVDVLVIGAGERSIESNMKHLAARLKSMPWCRYMRSIENTSVPVIKLSADVSKISLNEGPGGSAADNHDDSDTNSDNSRAGNHLRGYSPHDNISVDITFHGCSRMRSPVAFRDFVRKELARYEIIKPLGFVFKYFLYKLGLNDAYTGGLSSHSAILLLIFYFNLDEVSKAYADSKVPGSPQEIPEDCKYGEWLLRFFQWVAEFPYKHVGISFGIGEEGVCPYFISVSNFGHGLIKLRQYDPSLPEVPEESKGAFDRLFIGDPTDVSINVANSSFQWFLVQLSIQGAFKVLSDHVDTAPHLRIYGGVSESPSPLQNIFNPAVVQAAGKLRMAAKCAPR</sequence>
<feature type="compositionally biased region" description="Basic and acidic residues" evidence="1">
    <location>
        <begin position="748"/>
        <end position="762"/>
    </location>
</feature>
<accession>A0A7S0EIE3</accession>
<dbReference type="PANTHER" id="PTHR23092:SF15">
    <property type="entry name" value="INACTIVE NON-CANONICAL POLY(A) RNA POLYMERASE PROTEIN TRF4-2-RELATED"/>
    <property type="match status" value="1"/>
</dbReference>
<dbReference type="PANTHER" id="PTHR23092">
    <property type="entry name" value="POLY(A) RNA POLYMERASE"/>
    <property type="match status" value="1"/>
</dbReference>
<name>A0A7S0EIE3_9CRYP</name>
<dbReference type="GO" id="GO:0043634">
    <property type="term" value="P:polyadenylation-dependent ncRNA catabolic process"/>
    <property type="evidence" value="ECO:0007669"/>
    <property type="project" value="TreeGrafter"/>
</dbReference>
<evidence type="ECO:0000256" key="1">
    <source>
        <dbReference type="SAM" id="MobiDB-lite"/>
    </source>
</evidence>
<dbReference type="SUPFAM" id="SSF81301">
    <property type="entry name" value="Nucleotidyltransferase"/>
    <property type="match status" value="1"/>
</dbReference>
<protein>
    <recommendedName>
        <fullName evidence="2">Poly(A) RNA polymerase mitochondrial-like central palm domain-containing protein</fullName>
    </recommendedName>
</protein>
<dbReference type="GO" id="GO:0031499">
    <property type="term" value="C:TRAMP complex"/>
    <property type="evidence" value="ECO:0007669"/>
    <property type="project" value="TreeGrafter"/>
</dbReference>
<feature type="region of interest" description="Disordered" evidence="1">
    <location>
        <begin position="625"/>
        <end position="673"/>
    </location>
</feature>
<dbReference type="GO" id="GO:1990817">
    <property type="term" value="F:poly(A) RNA polymerase activity"/>
    <property type="evidence" value="ECO:0007669"/>
    <property type="project" value="InterPro"/>
</dbReference>
<dbReference type="GO" id="GO:0003729">
    <property type="term" value="F:mRNA binding"/>
    <property type="evidence" value="ECO:0007669"/>
    <property type="project" value="TreeGrafter"/>
</dbReference>
<dbReference type="Gene3D" id="1.10.1410.10">
    <property type="match status" value="1"/>
</dbReference>
<dbReference type="InterPro" id="IPR045862">
    <property type="entry name" value="Trf4-like"/>
</dbReference>
<proteinExistence type="predicted"/>
<evidence type="ECO:0000313" key="3">
    <source>
        <dbReference type="EMBL" id="CAD8486051.1"/>
    </source>
</evidence>
<feature type="compositionally biased region" description="Polar residues" evidence="1">
    <location>
        <begin position="655"/>
        <end position="668"/>
    </location>
</feature>
<gene>
    <name evidence="3" type="ORF">HPHI1048_LOCUS11517</name>
</gene>
<dbReference type="SUPFAM" id="SSF81631">
    <property type="entry name" value="PAP/OAS1 substrate-binding domain"/>
    <property type="match status" value="1"/>
</dbReference>
<organism evidence="3">
    <name type="scientific">Hanusia phi</name>
    <dbReference type="NCBI Taxonomy" id="3032"/>
    <lineage>
        <taxon>Eukaryota</taxon>
        <taxon>Cryptophyceae</taxon>
        <taxon>Pyrenomonadales</taxon>
        <taxon>Geminigeraceae</taxon>
        <taxon>Hanusia</taxon>
    </lineage>
</organism>
<dbReference type="Gene3D" id="3.30.460.10">
    <property type="entry name" value="Beta Polymerase, domain 2"/>
    <property type="match status" value="1"/>
</dbReference>
<dbReference type="Pfam" id="PF22600">
    <property type="entry name" value="MTPAP-like_central"/>
    <property type="match status" value="1"/>
</dbReference>
<feature type="domain" description="Poly(A) RNA polymerase mitochondrial-like central palm" evidence="2">
    <location>
        <begin position="768"/>
        <end position="879"/>
    </location>
</feature>
<dbReference type="CDD" id="cd05402">
    <property type="entry name" value="NT_PAP_TUTase"/>
    <property type="match status" value="1"/>
</dbReference>
<dbReference type="InterPro" id="IPR043519">
    <property type="entry name" value="NT_sf"/>
</dbReference>
<evidence type="ECO:0000259" key="2">
    <source>
        <dbReference type="Pfam" id="PF22600"/>
    </source>
</evidence>
<dbReference type="EMBL" id="HBEO01016927">
    <property type="protein sequence ID" value="CAD8486051.1"/>
    <property type="molecule type" value="Transcribed_RNA"/>
</dbReference>
<feature type="region of interest" description="Disordered" evidence="1">
    <location>
        <begin position="553"/>
        <end position="613"/>
    </location>
</feature>